<name>K2JTG8_9PROT</name>
<feature type="transmembrane region" description="Helical" evidence="1">
    <location>
        <begin position="79"/>
        <end position="101"/>
    </location>
</feature>
<evidence type="ECO:0000256" key="1">
    <source>
        <dbReference type="SAM" id="Phobius"/>
    </source>
</evidence>
<keyword evidence="1" id="KW-0812">Transmembrane</keyword>
<evidence type="ECO:0008006" key="4">
    <source>
        <dbReference type="Google" id="ProtNLM"/>
    </source>
</evidence>
<dbReference type="RefSeq" id="WP_008946117.1">
    <property type="nucleotide sequence ID" value="NZ_AMRL01000036.1"/>
</dbReference>
<dbReference type="AlphaFoldDB" id="K2JTG8"/>
<sequence length="163" mass="17809">MTKRQLLLACVAAGALLLAGCSEQERREARAAQERIAAEAAYQQRLAAEYVAKVTAETQRLADELSAETKRQLHRNLTALARLAAVLAAVSGVIAFVVFCIRRLGERHLEERTKRHAMNLMAIEADTRLRPEQRENLYRAAVESANRGGTPLIGYAGNGGGAR</sequence>
<keyword evidence="1" id="KW-0472">Membrane</keyword>
<evidence type="ECO:0000313" key="3">
    <source>
        <dbReference type="Proteomes" id="UP000006746"/>
    </source>
</evidence>
<organism evidence="2 3">
    <name type="scientific">Oceanibaculum indicum P24</name>
    <dbReference type="NCBI Taxonomy" id="1207063"/>
    <lineage>
        <taxon>Bacteria</taxon>
        <taxon>Pseudomonadati</taxon>
        <taxon>Pseudomonadota</taxon>
        <taxon>Alphaproteobacteria</taxon>
        <taxon>Rhodospirillales</taxon>
        <taxon>Oceanibaculaceae</taxon>
        <taxon>Oceanibaculum</taxon>
    </lineage>
</organism>
<gene>
    <name evidence="2" type="ORF">P24_17583</name>
</gene>
<comment type="caution">
    <text evidence="2">The sequence shown here is derived from an EMBL/GenBank/DDBJ whole genome shotgun (WGS) entry which is preliminary data.</text>
</comment>
<dbReference type="STRING" id="1207063.P24_17583"/>
<dbReference type="EMBL" id="AMRL01000036">
    <property type="protein sequence ID" value="EKE68465.1"/>
    <property type="molecule type" value="Genomic_DNA"/>
</dbReference>
<accession>K2JTG8</accession>
<evidence type="ECO:0000313" key="2">
    <source>
        <dbReference type="EMBL" id="EKE68465.1"/>
    </source>
</evidence>
<protein>
    <recommendedName>
        <fullName evidence="4">Lipoprotein</fullName>
    </recommendedName>
</protein>
<dbReference type="PROSITE" id="PS51257">
    <property type="entry name" value="PROKAR_LIPOPROTEIN"/>
    <property type="match status" value="1"/>
</dbReference>
<keyword evidence="3" id="KW-1185">Reference proteome</keyword>
<keyword evidence="1" id="KW-1133">Transmembrane helix</keyword>
<dbReference type="Proteomes" id="UP000006746">
    <property type="component" value="Unassembled WGS sequence"/>
</dbReference>
<reference evidence="2 3" key="1">
    <citation type="journal article" date="2012" name="J. Bacteriol.">
        <title>Genome Sequence of Oceanibaculum indicum Type Strain P24.</title>
        <authorList>
            <person name="Lai Q."/>
            <person name="Shao Z."/>
        </authorList>
    </citation>
    <scope>NUCLEOTIDE SEQUENCE [LARGE SCALE GENOMIC DNA]</scope>
    <source>
        <strain evidence="2 3">P24</strain>
    </source>
</reference>
<proteinExistence type="predicted"/>